<accession>A0ABV8TZJ5</accession>
<feature type="transmembrane region" description="Helical" evidence="1">
    <location>
        <begin position="15"/>
        <end position="36"/>
    </location>
</feature>
<dbReference type="Proteomes" id="UP001595823">
    <property type="component" value="Unassembled WGS sequence"/>
</dbReference>
<dbReference type="Pfam" id="PF06103">
    <property type="entry name" value="DUF948"/>
    <property type="match status" value="1"/>
</dbReference>
<name>A0ABV8TZJ5_9ACTN</name>
<protein>
    <submittedName>
        <fullName evidence="2">DUF948 domain-containing protein</fullName>
    </submittedName>
</protein>
<dbReference type="EMBL" id="JBHSDK010000017">
    <property type="protein sequence ID" value="MFC4336234.1"/>
    <property type="molecule type" value="Genomic_DNA"/>
</dbReference>
<evidence type="ECO:0000256" key="1">
    <source>
        <dbReference type="SAM" id="Phobius"/>
    </source>
</evidence>
<keyword evidence="1" id="KW-0472">Membrane</keyword>
<organism evidence="2 3">
    <name type="scientific">Salininema proteolyticum</name>
    <dbReference type="NCBI Taxonomy" id="1607685"/>
    <lineage>
        <taxon>Bacteria</taxon>
        <taxon>Bacillati</taxon>
        <taxon>Actinomycetota</taxon>
        <taxon>Actinomycetes</taxon>
        <taxon>Glycomycetales</taxon>
        <taxon>Glycomycetaceae</taxon>
        <taxon>Salininema</taxon>
    </lineage>
</organism>
<gene>
    <name evidence="2" type="ORF">ACFPET_13585</name>
</gene>
<dbReference type="RefSeq" id="WP_380621923.1">
    <property type="nucleotide sequence ID" value="NZ_JBHSDK010000017.1"/>
</dbReference>
<evidence type="ECO:0000313" key="2">
    <source>
        <dbReference type="EMBL" id="MFC4336234.1"/>
    </source>
</evidence>
<sequence length="166" mass="18126">MSASQHAADFSNVDFWGLGFLILSLGIFIVLILLAVKILGKVGQSLDKTNSILDEVDHKIGPMLDNTNRTITLVNNNLGQTEKELAKVGAMTDNVTQVTSNVTNLTSLVTTALASPLVKAAAFAFGLKKTMKKQDDDYQEAQIRAALSAAEDARRDHKRKSRKKRK</sequence>
<comment type="caution">
    <text evidence="2">The sequence shown here is derived from an EMBL/GenBank/DDBJ whole genome shotgun (WGS) entry which is preliminary data.</text>
</comment>
<keyword evidence="3" id="KW-1185">Reference proteome</keyword>
<keyword evidence="1" id="KW-0812">Transmembrane</keyword>
<proteinExistence type="predicted"/>
<dbReference type="InterPro" id="IPR009293">
    <property type="entry name" value="UPF0478"/>
</dbReference>
<keyword evidence="1" id="KW-1133">Transmembrane helix</keyword>
<evidence type="ECO:0000313" key="3">
    <source>
        <dbReference type="Proteomes" id="UP001595823"/>
    </source>
</evidence>
<reference evidence="3" key="1">
    <citation type="journal article" date="2019" name="Int. J. Syst. Evol. Microbiol.">
        <title>The Global Catalogue of Microorganisms (GCM) 10K type strain sequencing project: providing services to taxonomists for standard genome sequencing and annotation.</title>
        <authorList>
            <consortium name="The Broad Institute Genomics Platform"/>
            <consortium name="The Broad Institute Genome Sequencing Center for Infectious Disease"/>
            <person name="Wu L."/>
            <person name="Ma J."/>
        </authorList>
    </citation>
    <scope>NUCLEOTIDE SEQUENCE [LARGE SCALE GENOMIC DNA]</scope>
    <source>
        <strain evidence="3">IBRC-M 10908</strain>
    </source>
</reference>